<dbReference type="STRING" id="1460663.A0A177BZS5"/>
<feature type="compositionally biased region" description="Polar residues" evidence="6">
    <location>
        <begin position="314"/>
        <end position="323"/>
    </location>
</feature>
<evidence type="ECO:0000256" key="7">
    <source>
        <dbReference type="SAM" id="Phobius"/>
    </source>
</evidence>
<organism evidence="9 10">
    <name type="scientific">Paraphaeosphaeria sporulosa</name>
    <dbReference type="NCBI Taxonomy" id="1460663"/>
    <lineage>
        <taxon>Eukaryota</taxon>
        <taxon>Fungi</taxon>
        <taxon>Dikarya</taxon>
        <taxon>Ascomycota</taxon>
        <taxon>Pezizomycotina</taxon>
        <taxon>Dothideomycetes</taxon>
        <taxon>Pleosporomycetidae</taxon>
        <taxon>Pleosporales</taxon>
        <taxon>Massarineae</taxon>
        <taxon>Didymosphaeriaceae</taxon>
        <taxon>Paraphaeosphaeria</taxon>
    </lineage>
</organism>
<evidence type="ECO:0000259" key="8">
    <source>
        <dbReference type="Pfam" id="PF20684"/>
    </source>
</evidence>
<dbReference type="InterPro" id="IPR049326">
    <property type="entry name" value="Rhodopsin_dom_fungi"/>
</dbReference>
<evidence type="ECO:0000256" key="5">
    <source>
        <dbReference type="ARBA" id="ARBA00038359"/>
    </source>
</evidence>
<feature type="transmembrane region" description="Helical" evidence="7">
    <location>
        <begin position="6"/>
        <end position="23"/>
    </location>
</feature>
<evidence type="ECO:0000256" key="3">
    <source>
        <dbReference type="ARBA" id="ARBA00022989"/>
    </source>
</evidence>
<evidence type="ECO:0000313" key="9">
    <source>
        <dbReference type="EMBL" id="OAG00092.1"/>
    </source>
</evidence>
<evidence type="ECO:0000256" key="1">
    <source>
        <dbReference type="ARBA" id="ARBA00004141"/>
    </source>
</evidence>
<dbReference type="EMBL" id="KV441560">
    <property type="protein sequence ID" value="OAG00092.1"/>
    <property type="molecule type" value="Genomic_DNA"/>
</dbReference>
<accession>A0A177BZS5</accession>
<dbReference type="InParanoid" id="A0A177BZS5"/>
<name>A0A177BZS5_9PLEO</name>
<keyword evidence="2 7" id="KW-0812">Transmembrane</keyword>
<dbReference type="PANTHER" id="PTHR33048:SF18">
    <property type="entry name" value="INTEGRAL MEMBRANE PROTEIN"/>
    <property type="match status" value="1"/>
</dbReference>
<evidence type="ECO:0000256" key="2">
    <source>
        <dbReference type="ARBA" id="ARBA00022692"/>
    </source>
</evidence>
<dbReference type="OrthoDB" id="444631at2759"/>
<feature type="transmembrane region" description="Helical" evidence="7">
    <location>
        <begin position="238"/>
        <end position="258"/>
    </location>
</feature>
<dbReference type="Proteomes" id="UP000077069">
    <property type="component" value="Unassembled WGS sequence"/>
</dbReference>
<feature type="transmembrane region" description="Helical" evidence="7">
    <location>
        <begin position="122"/>
        <end position="143"/>
    </location>
</feature>
<dbReference type="AlphaFoldDB" id="A0A177BZS5"/>
<keyword evidence="10" id="KW-1185">Reference proteome</keyword>
<keyword evidence="4 7" id="KW-0472">Membrane</keyword>
<feature type="compositionally biased region" description="Basic and acidic residues" evidence="6">
    <location>
        <begin position="297"/>
        <end position="309"/>
    </location>
</feature>
<reference evidence="9 10" key="1">
    <citation type="submission" date="2016-05" db="EMBL/GenBank/DDBJ databases">
        <title>Comparative analysis of secretome profiles of manganese(II)-oxidizing ascomycete fungi.</title>
        <authorList>
            <consortium name="DOE Joint Genome Institute"/>
            <person name="Zeiner C.A."/>
            <person name="Purvine S.O."/>
            <person name="Zink E.M."/>
            <person name="Wu S."/>
            <person name="Pasa-Tolic L."/>
            <person name="Chaput D.L."/>
            <person name="Haridas S."/>
            <person name="Grigoriev I.V."/>
            <person name="Santelli C.M."/>
            <person name="Hansel C.M."/>
        </authorList>
    </citation>
    <scope>NUCLEOTIDE SEQUENCE [LARGE SCALE GENOMIC DNA]</scope>
    <source>
        <strain evidence="9 10">AP3s5-JAC2a</strain>
    </source>
</reference>
<feature type="domain" description="Rhodopsin" evidence="8">
    <location>
        <begin position="20"/>
        <end position="263"/>
    </location>
</feature>
<dbReference type="RefSeq" id="XP_018030457.1">
    <property type="nucleotide sequence ID" value="XM_018174984.1"/>
</dbReference>
<feature type="transmembrane region" description="Helical" evidence="7">
    <location>
        <begin position="203"/>
        <end position="226"/>
    </location>
</feature>
<feature type="transmembrane region" description="Helical" evidence="7">
    <location>
        <begin position="92"/>
        <end position="110"/>
    </location>
</feature>
<sequence length="329" mass="37077">MAQTTAWSLTVIALLTTLGRFAIHWHRRQRIAWDDFFNGLAMAFLLAFTGTYQVYGPTDYTKQLYAMGLIKEDEVVHSDEKRNAKYNAANALLFWCVVYAAKASFLALYWHIFAFSTKFRIAWAVTTAYIPTSFAITFMWSFFLCGNPKYFPDIQPQCHDNAPAMVVPMLSAWCALDLIGDLLLVVLPLAMLRPLLMRTAQKLELAIIFLLVAVNMVLTILRTVYSIDVDLARFPDQNVLWCFLQASGAVIVCALPCYRGILTRKKPDSLSSDGLNTSESEFADIWQRYLISIGEHKEGSRTEREKDLEAGVTKGSSGTQTHISEIARA</sequence>
<gene>
    <name evidence="9" type="ORF">CC84DRAFT_1102849</name>
</gene>
<comment type="subcellular location">
    <subcellularLocation>
        <location evidence="1">Membrane</location>
        <topology evidence="1">Multi-pass membrane protein</topology>
    </subcellularLocation>
</comment>
<feature type="region of interest" description="Disordered" evidence="6">
    <location>
        <begin position="297"/>
        <end position="329"/>
    </location>
</feature>
<keyword evidence="3 7" id="KW-1133">Transmembrane helix</keyword>
<dbReference type="Pfam" id="PF20684">
    <property type="entry name" value="Fung_rhodopsin"/>
    <property type="match status" value="1"/>
</dbReference>
<dbReference type="PANTHER" id="PTHR33048">
    <property type="entry name" value="PTH11-LIKE INTEGRAL MEMBRANE PROTEIN (AFU_ORTHOLOGUE AFUA_5G11245)"/>
    <property type="match status" value="1"/>
</dbReference>
<dbReference type="GO" id="GO:0016020">
    <property type="term" value="C:membrane"/>
    <property type="evidence" value="ECO:0007669"/>
    <property type="project" value="UniProtKB-SubCell"/>
</dbReference>
<dbReference type="InterPro" id="IPR052337">
    <property type="entry name" value="SAT4-like"/>
</dbReference>
<feature type="transmembrane region" description="Helical" evidence="7">
    <location>
        <begin position="170"/>
        <end position="191"/>
    </location>
</feature>
<evidence type="ECO:0000256" key="6">
    <source>
        <dbReference type="SAM" id="MobiDB-lite"/>
    </source>
</evidence>
<dbReference type="GeneID" id="28758470"/>
<proteinExistence type="inferred from homology"/>
<protein>
    <recommendedName>
        <fullName evidence="8">Rhodopsin domain-containing protein</fullName>
    </recommendedName>
</protein>
<comment type="similarity">
    <text evidence="5">Belongs to the SAT4 family.</text>
</comment>
<evidence type="ECO:0000313" key="10">
    <source>
        <dbReference type="Proteomes" id="UP000077069"/>
    </source>
</evidence>
<evidence type="ECO:0000256" key="4">
    <source>
        <dbReference type="ARBA" id="ARBA00023136"/>
    </source>
</evidence>
<feature type="transmembrane region" description="Helical" evidence="7">
    <location>
        <begin position="35"/>
        <end position="55"/>
    </location>
</feature>